<dbReference type="AlphaFoldDB" id="A0A1B3SL57"/>
<dbReference type="PANTHER" id="PTHR43358">
    <property type="entry name" value="ALPHA/BETA-HYDROLASE"/>
    <property type="match status" value="1"/>
</dbReference>
<evidence type="ECO:0000259" key="1">
    <source>
        <dbReference type="Pfam" id="PF00561"/>
    </source>
</evidence>
<organism evidence="2 3">
    <name type="scientific">Spiroplasma helicoides</name>
    <dbReference type="NCBI Taxonomy" id="216938"/>
    <lineage>
        <taxon>Bacteria</taxon>
        <taxon>Bacillati</taxon>
        <taxon>Mycoplasmatota</taxon>
        <taxon>Mollicutes</taxon>
        <taxon>Entomoplasmatales</taxon>
        <taxon>Spiroplasmataceae</taxon>
        <taxon>Spiroplasma</taxon>
    </lineage>
</organism>
<name>A0A1B3SL57_9MOLU</name>
<dbReference type="Pfam" id="PF00561">
    <property type="entry name" value="Abhydrolase_1"/>
    <property type="match status" value="1"/>
</dbReference>
<dbReference type="PANTHER" id="PTHR43358:SF4">
    <property type="entry name" value="ALPHA_BETA HYDROLASE FOLD-1 DOMAIN-CONTAINING PROTEIN"/>
    <property type="match status" value="1"/>
</dbReference>
<reference evidence="2 3" key="1">
    <citation type="submission" date="2016-08" db="EMBL/GenBank/DDBJ databases">
        <title>Complete genome sequence of Spiroplasma helicoides TABS-2 (DSM 22551).</title>
        <authorList>
            <person name="Shen W.-Y."/>
            <person name="Lo W.-S."/>
            <person name="Lai Y.-C."/>
            <person name="Kuo C.-H."/>
        </authorList>
    </citation>
    <scope>NUCLEOTIDE SEQUENCE [LARGE SCALE GENOMIC DNA]</scope>
    <source>
        <strain evidence="2 3">TABS-2</strain>
    </source>
</reference>
<dbReference type="InterPro" id="IPR008547">
    <property type="entry name" value="DUF829_TMEM53"/>
</dbReference>
<dbReference type="GO" id="GO:0016787">
    <property type="term" value="F:hydrolase activity"/>
    <property type="evidence" value="ECO:0007669"/>
    <property type="project" value="UniProtKB-KW"/>
</dbReference>
<dbReference type="Pfam" id="PF05705">
    <property type="entry name" value="DUF829"/>
    <property type="match status" value="1"/>
</dbReference>
<accession>A0A1B3SL57</accession>
<dbReference type="InterPro" id="IPR029058">
    <property type="entry name" value="AB_hydrolase_fold"/>
</dbReference>
<dbReference type="RefSeq" id="WP_069116769.1">
    <property type="nucleotide sequence ID" value="NZ_CP017015.1"/>
</dbReference>
<dbReference type="SUPFAM" id="SSF53474">
    <property type="entry name" value="alpha/beta-Hydrolases"/>
    <property type="match status" value="1"/>
</dbReference>
<dbReference type="InterPro" id="IPR052920">
    <property type="entry name" value="DNA-binding_regulatory"/>
</dbReference>
<feature type="domain" description="AB hydrolase-1" evidence="1">
    <location>
        <begin position="80"/>
        <end position="173"/>
    </location>
</feature>
<gene>
    <name evidence="2" type="ORF">SHELI_v1c07130</name>
</gene>
<dbReference type="EMBL" id="CP017015">
    <property type="protein sequence ID" value="AOG60662.1"/>
    <property type="molecule type" value="Genomic_DNA"/>
</dbReference>
<dbReference type="STRING" id="216938.SHELI_v1c07130"/>
<dbReference type="OrthoDB" id="384284at2"/>
<dbReference type="KEGG" id="shj:SHELI_v1c07130"/>
<proteinExistence type="predicted"/>
<dbReference type="Gene3D" id="3.40.50.1820">
    <property type="entry name" value="alpha/beta hydrolase"/>
    <property type="match status" value="1"/>
</dbReference>
<keyword evidence="2" id="KW-0378">Hydrolase</keyword>
<sequence>MKKVIVDKLIKIINSTKAGNANFYTTYGWEQLLNLYKDSLTSEYNLDPISFDNFENWKKVIVDNRIHAIYHLNKVKTNKWIIGCHGYSSSKESSALSSWFLENLGYNIMVFDFINHGESDEGLVTFGVHELDALTKVVNYLHSNFKVKEMGLIGFSMGAFTVNLFSLFDKKIIKKSKLKFVISDSSYMDIKLIFKKILNFTTDPIQKYVESLMDEVIKKYRKDFNIDVLKYDIVKLIEINKKTVPVLYIHSKKDLVTYYKDSEKLYELRKAISKKDKLLLFDNGPHVQTQLKHTKQYIEAVKDFLKNI</sequence>
<protein>
    <submittedName>
        <fullName evidence="2">Hydrolase</fullName>
    </submittedName>
</protein>
<evidence type="ECO:0000313" key="2">
    <source>
        <dbReference type="EMBL" id="AOG60662.1"/>
    </source>
</evidence>
<keyword evidence="3" id="KW-1185">Reference proteome</keyword>
<dbReference type="Proteomes" id="UP000094378">
    <property type="component" value="Chromosome"/>
</dbReference>
<evidence type="ECO:0000313" key="3">
    <source>
        <dbReference type="Proteomes" id="UP000094378"/>
    </source>
</evidence>
<dbReference type="InterPro" id="IPR000073">
    <property type="entry name" value="AB_hydrolase_1"/>
</dbReference>
<dbReference type="PATRIC" id="fig|216938.3.peg.726"/>